<evidence type="ECO:0000256" key="3">
    <source>
        <dbReference type="ARBA" id="ARBA00022884"/>
    </source>
</evidence>
<dbReference type="Proteomes" id="UP000183924">
    <property type="component" value="Unassembled WGS sequence"/>
</dbReference>
<dbReference type="FunFam" id="2.30.30.30:FF:000004">
    <property type="entry name" value="50S ribosomal protein L24"/>
    <property type="match status" value="1"/>
</dbReference>
<keyword evidence="11" id="KW-1185">Reference proteome</keyword>
<dbReference type="GO" id="GO:0005840">
    <property type="term" value="C:ribosome"/>
    <property type="evidence" value="ECO:0007669"/>
    <property type="project" value="UniProtKB-KW"/>
</dbReference>
<comment type="function">
    <text evidence="7 8">One of the proteins that surrounds the polypeptide exit tunnel on the outside of the subunit.</text>
</comment>
<organism evidence="10 11">
    <name type="scientific">Candidatus Rickettsiella isopodorum</name>
    <dbReference type="NCBI Taxonomy" id="1225476"/>
    <lineage>
        <taxon>Bacteria</taxon>
        <taxon>Pseudomonadati</taxon>
        <taxon>Pseudomonadota</taxon>
        <taxon>Gammaproteobacteria</taxon>
        <taxon>Legionellales</taxon>
        <taxon>Coxiellaceae</taxon>
        <taxon>Rickettsiella</taxon>
    </lineage>
</organism>
<dbReference type="NCBIfam" id="TIGR01079">
    <property type="entry name" value="rplX_bact"/>
    <property type="match status" value="1"/>
</dbReference>
<dbReference type="SMART" id="SM00739">
    <property type="entry name" value="KOW"/>
    <property type="match status" value="1"/>
</dbReference>
<accession>A0A1J8NJ14</accession>
<sequence>MRKIRKGDTVIALTGKDKGKQGKILNISVAKNRARVEGINLVKKHVKPNPQKNIAGGIVTQESPINLTNLALYNPVSKKGDKVGIKKLEDGKRVRIFKSNGELVDI</sequence>
<dbReference type="GO" id="GO:1990904">
    <property type="term" value="C:ribonucleoprotein complex"/>
    <property type="evidence" value="ECO:0007669"/>
    <property type="project" value="UniProtKB-KW"/>
</dbReference>
<keyword evidence="3 8" id="KW-0694">RNA-binding</keyword>
<dbReference type="Pfam" id="PF17136">
    <property type="entry name" value="ribosomal_L24"/>
    <property type="match status" value="1"/>
</dbReference>
<evidence type="ECO:0000256" key="7">
    <source>
        <dbReference type="ARBA" id="ARBA00058688"/>
    </source>
</evidence>
<reference evidence="10 11" key="1">
    <citation type="submission" date="2016-03" db="EMBL/GenBank/DDBJ databases">
        <title>Comparative genomics of Rickettsiella.</title>
        <authorList>
            <person name="Chandler C."/>
            <person name="Wang Y."/>
        </authorList>
    </citation>
    <scope>NUCLEOTIDE SEQUENCE [LARGE SCALE GENOMIC DNA]</scope>
    <source>
        <strain evidence="10 11">RCFS May 2013</strain>
    </source>
</reference>
<dbReference type="InterPro" id="IPR005824">
    <property type="entry name" value="KOW"/>
</dbReference>
<evidence type="ECO:0000256" key="1">
    <source>
        <dbReference type="ARBA" id="ARBA00010618"/>
    </source>
</evidence>
<evidence type="ECO:0000313" key="11">
    <source>
        <dbReference type="Proteomes" id="UP000183924"/>
    </source>
</evidence>
<comment type="subunit">
    <text evidence="8">Part of the 50S ribosomal subunit.</text>
</comment>
<dbReference type="Gene3D" id="2.30.30.30">
    <property type="match status" value="1"/>
</dbReference>
<dbReference type="GO" id="GO:0006412">
    <property type="term" value="P:translation"/>
    <property type="evidence" value="ECO:0007669"/>
    <property type="project" value="UniProtKB-UniRule"/>
</dbReference>
<dbReference type="GO" id="GO:0003735">
    <property type="term" value="F:structural constituent of ribosome"/>
    <property type="evidence" value="ECO:0007669"/>
    <property type="project" value="InterPro"/>
</dbReference>
<dbReference type="InterPro" id="IPR008991">
    <property type="entry name" value="Translation_prot_SH3-like_sf"/>
</dbReference>
<proteinExistence type="inferred from homology"/>
<evidence type="ECO:0000256" key="4">
    <source>
        <dbReference type="ARBA" id="ARBA00022980"/>
    </source>
</evidence>
<comment type="caution">
    <text evidence="10">The sequence shown here is derived from an EMBL/GenBank/DDBJ whole genome shotgun (WGS) entry which is preliminary data.</text>
</comment>
<comment type="similarity">
    <text evidence="1 8">Belongs to the universal ribosomal protein uL24 family.</text>
</comment>
<feature type="domain" description="KOW" evidence="9">
    <location>
        <begin position="3"/>
        <end position="30"/>
    </location>
</feature>
<evidence type="ECO:0000256" key="8">
    <source>
        <dbReference type="HAMAP-Rule" id="MF_01326"/>
    </source>
</evidence>
<dbReference type="InterPro" id="IPR003256">
    <property type="entry name" value="Ribosomal_uL24"/>
</dbReference>
<dbReference type="STRING" id="1225476.A1D18_04160"/>
<comment type="function">
    <text evidence="8">One of two assembly initiator proteins, it binds directly to the 5'-end of the 23S rRNA, where it nucleates assembly of the 50S subunit.</text>
</comment>
<protein>
    <recommendedName>
        <fullName evidence="6 8">Large ribosomal subunit protein uL24</fullName>
    </recommendedName>
</protein>
<dbReference type="InterPro" id="IPR041988">
    <property type="entry name" value="Ribosomal_uL24_KOW"/>
</dbReference>
<dbReference type="GO" id="GO:0019843">
    <property type="term" value="F:rRNA binding"/>
    <property type="evidence" value="ECO:0007669"/>
    <property type="project" value="UniProtKB-UniRule"/>
</dbReference>
<dbReference type="PANTHER" id="PTHR12903">
    <property type="entry name" value="MITOCHONDRIAL RIBOSOMAL PROTEIN L24"/>
    <property type="match status" value="1"/>
</dbReference>
<dbReference type="RefSeq" id="WP_071662564.1">
    <property type="nucleotide sequence ID" value="NZ_LUKY01000033.1"/>
</dbReference>
<keyword evidence="5 8" id="KW-0687">Ribonucleoprotein</keyword>
<name>A0A1J8NJ14_9COXI</name>
<keyword evidence="2 8" id="KW-0699">rRNA-binding</keyword>
<dbReference type="EMBL" id="LUKY01000033">
    <property type="protein sequence ID" value="OIZ94070.1"/>
    <property type="molecule type" value="Genomic_DNA"/>
</dbReference>
<dbReference type="Pfam" id="PF00467">
    <property type="entry name" value="KOW"/>
    <property type="match status" value="1"/>
</dbReference>
<evidence type="ECO:0000256" key="6">
    <source>
        <dbReference type="ARBA" id="ARBA00035206"/>
    </source>
</evidence>
<dbReference type="SUPFAM" id="SSF50104">
    <property type="entry name" value="Translation proteins SH3-like domain"/>
    <property type="match status" value="1"/>
</dbReference>
<evidence type="ECO:0000259" key="9">
    <source>
        <dbReference type="SMART" id="SM00739"/>
    </source>
</evidence>
<evidence type="ECO:0000313" key="10">
    <source>
        <dbReference type="EMBL" id="OIZ94070.1"/>
    </source>
</evidence>
<dbReference type="InterPro" id="IPR057264">
    <property type="entry name" value="Ribosomal_uL24_C"/>
</dbReference>
<gene>
    <name evidence="8 10" type="primary">rplX</name>
    <name evidence="10" type="ORF">A1D18_04160</name>
</gene>
<keyword evidence="4 8" id="KW-0689">Ribosomal protein</keyword>
<dbReference type="CDD" id="cd06089">
    <property type="entry name" value="KOW_RPL26"/>
    <property type="match status" value="1"/>
</dbReference>
<dbReference type="InterPro" id="IPR014722">
    <property type="entry name" value="Rib_uL2_dom2"/>
</dbReference>
<dbReference type="AlphaFoldDB" id="A0A1J8NJ14"/>
<dbReference type="OrthoDB" id="9807419at2"/>
<dbReference type="HAMAP" id="MF_01326_B">
    <property type="entry name" value="Ribosomal_uL24_B"/>
    <property type="match status" value="1"/>
</dbReference>
<evidence type="ECO:0000256" key="5">
    <source>
        <dbReference type="ARBA" id="ARBA00023274"/>
    </source>
</evidence>
<evidence type="ECO:0000256" key="2">
    <source>
        <dbReference type="ARBA" id="ARBA00022730"/>
    </source>
</evidence>